<dbReference type="Proteomes" id="UP000295164">
    <property type="component" value="Unassembled WGS sequence"/>
</dbReference>
<comment type="caution">
    <text evidence="2">The sequence shown here is derived from an EMBL/GenBank/DDBJ whole genome shotgun (WGS) entry which is preliminary data.</text>
</comment>
<dbReference type="Gene3D" id="2.130.10.10">
    <property type="entry name" value="YVTN repeat-like/Quinoprotein amine dehydrogenase"/>
    <property type="match status" value="1"/>
</dbReference>
<protein>
    <submittedName>
        <fullName evidence="2">Oxidoreductase</fullName>
    </submittedName>
</protein>
<proteinExistence type="predicted"/>
<dbReference type="CDD" id="cd15482">
    <property type="entry name" value="Sialidase_non-viral"/>
    <property type="match status" value="1"/>
</dbReference>
<gene>
    <name evidence="2" type="ORF">E0486_04640</name>
</gene>
<evidence type="ECO:0000313" key="2">
    <source>
        <dbReference type="EMBL" id="TCZ73972.1"/>
    </source>
</evidence>
<dbReference type="SUPFAM" id="SSF50939">
    <property type="entry name" value="Sialidases"/>
    <property type="match status" value="1"/>
</dbReference>
<feature type="chain" id="PRO_5020269026" evidence="1">
    <location>
        <begin position="42"/>
        <end position="364"/>
    </location>
</feature>
<dbReference type="PANTHER" id="PTHR47199">
    <property type="entry name" value="PHOTOSYSTEM II STABILITY/ASSEMBLY FACTOR HCF136, CHLOROPLASTIC"/>
    <property type="match status" value="1"/>
</dbReference>
<dbReference type="AlphaFoldDB" id="A0A4V2WN34"/>
<dbReference type="InterPro" id="IPR036278">
    <property type="entry name" value="Sialidase_sf"/>
</dbReference>
<reference evidence="2 3" key="1">
    <citation type="submission" date="2019-03" db="EMBL/GenBank/DDBJ databases">
        <authorList>
            <person name="Kim M.K.M."/>
        </authorList>
    </citation>
    <scope>NUCLEOTIDE SEQUENCE [LARGE SCALE GENOMIC DNA]</scope>
    <source>
        <strain evidence="2 3">17J68-15</strain>
    </source>
</reference>
<keyword evidence="3" id="KW-1185">Reference proteome</keyword>
<dbReference type="InterPro" id="IPR015943">
    <property type="entry name" value="WD40/YVTN_repeat-like_dom_sf"/>
</dbReference>
<feature type="signal peptide" evidence="1">
    <location>
        <begin position="1"/>
        <end position="41"/>
    </location>
</feature>
<sequence length="364" mass="39835">MYSVHQSRGWRGFRILAHNKNRMKKLLLALLLGAVFTAAHAQRKEPSVEVLSKGTRTSLRGLSVVDDNVAWVSGSGGTIGRSTDGGATWKWTVVKGFEKRDFRDIEAFSPTKAIIIAVDSPAYILKTIDGGETWKQVYANHTPGMFLDAMEFWNEQAGIVVGDPIGGRLFILRTFDEGETWQEVPFDHRPAVDSGEAMFASSGTNVRVLDRDEAVLITGGRRSRALVRHEAIVLPLVQGLESTGANSIAVQDFRTRKGGKHMIVVGGDFTKAAQDSLNCFYSNNRGRSWVAPDVPPHGYRSCVEYLSKKSAVACGLNGVDISYDGGRSWTWISKEGFQVCRKAKKGTALFFAGGNGKVGKLKVH</sequence>
<accession>A0A4V2WN34</accession>
<dbReference type="PANTHER" id="PTHR47199:SF2">
    <property type="entry name" value="PHOTOSYSTEM II STABILITY_ASSEMBLY FACTOR HCF136, CHLOROPLASTIC"/>
    <property type="match status" value="1"/>
</dbReference>
<organism evidence="2 3">
    <name type="scientific">Flaviaesturariibacter aridisoli</name>
    <dbReference type="NCBI Taxonomy" id="2545761"/>
    <lineage>
        <taxon>Bacteria</taxon>
        <taxon>Pseudomonadati</taxon>
        <taxon>Bacteroidota</taxon>
        <taxon>Chitinophagia</taxon>
        <taxon>Chitinophagales</taxon>
        <taxon>Chitinophagaceae</taxon>
        <taxon>Flaviaestuariibacter</taxon>
    </lineage>
</organism>
<evidence type="ECO:0000256" key="1">
    <source>
        <dbReference type="SAM" id="SignalP"/>
    </source>
</evidence>
<keyword evidence="1" id="KW-0732">Signal</keyword>
<evidence type="ECO:0000313" key="3">
    <source>
        <dbReference type="Proteomes" id="UP000295164"/>
    </source>
</evidence>
<name>A0A4V2WN34_9BACT</name>
<dbReference type="EMBL" id="SKFH01000004">
    <property type="protein sequence ID" value="TCZ73972.1"/>
    <property type="molecule type" value="Genomic_DNA"/>
</dbReference>
<dbReference type="OrthoDB" id="9813892at2"/>